<dbReference type="InterPro" id="IPR029068">
    <property type="entry name" value="Glyas_Bleomycin-R_OHBP_Dase"/>
</dbReference>
<reference evidence="2" key="1">
    <citation type="journal article" date="2017" name="Genome Biol.">
        <title>Comparative genomics reveals high biological diversity and specific adaptations in the industrially and medically important fungal genus Aspergillus.</title>
        <authorList>
            <person name="de Vries R.P."/>
            <person name="Riley R."/>
            <person name="Wiebenga A."/>
            <person name="Aguilar-Osorio G."/>
            <person name="Amillis S."/>
            <person name="Uchima C.A."/>
            <person name="Anderluh G."/>
            <person name="Asadollahi M."/>
            <person name="Askin M."/>
            <person name="Barry K."/>
            <person name="Battaglia E."/>
            <person name="Bayram O."/>
            <person name="Benocci T."/>
            <person name="Braus-Stromeyer S.A."/>
            <person name="Caldana C."/>
            <person name="Canovas D."/>
            <person name="Cerqueira G.C."/>
            <person name="Chen F."/>
            <person name="Chen W."/>
            <person name="Choi C."/>
            <person name="Clum A."/>
            <person name="Dos Santos R.A."/>
            <person name="Damasio A.R."/>
            <person name="Diallinas G."/>
            <person name="Emri T."/>
            <person name="Fekete E."/>
            <person name="Flipphi M."/>
            <person name="Freyberg S."/>
            <person name="Gallo A."/>
            <person name="Gournas C."/>
            <person name="Habgood R."/>
            <person name="Hainaut M."/>
            <person name="Harispe M.L."/>
            <person name="Henrissat B."/>
            <person name="Hilden K.S."/>
            <person name="Hope R."/>
            <person name="Hossain A."/>
            <person name="Karabika E."/>
            <person name="Karaffa L."/>
            <person name="Karanyi Z."/>
            <person name="Krasevec N."/>
            <person name="Kuo A."/>
            <person name="Kusch H."/>
            <person name="LaButti K."/>
            <person name="Lagendijk E.L."/>
            <person name="Lapidus A."/>
            <person name="Levasseur A."/>
            <person name="Lindquist E."/>
            <person name="Lipzen A."/>
            <person name="Logrieco A.F."/>
            <person name="MacCabe A."/>
            <person name="Maekelae M.R."/>
            <person name="Malavazi I."/>
            <person name="Melin P."/>
            <person name="Meyer V."/>
            <person name="Mielnichuk N."/>
            <person name="Miskei M."/>
            <person name="Molnar A.P."/>
            <person name="Mule G."/>
            <person name="Ngan C.Y."/>
            <person name="Orejas M."/>
            <person name="Orosz E."/>
            <person name="Ouedraogo J.P."/>
            <person name="Overkamp K.M."/>
            <person name="Park H.-S."/>
            <person name="Perrone G."/>
            <person name="Piumi F."/>
            <person name="Punt P.J."/>
            <person name="Ram A.F."/>
            <person name="Ramon A."/>
            <person name="Rauscher S."/>
            <person name="Record E."/>
            <person name="Riano-Pachon D.M."/>
            <person name="Robert V."/>
            <person name="Roehrig J."/>
            <person name="Ruller R."/>
            <person name="Salamov A."/>
            <person name="Salih N.S."/>
            <person name="Samson R.A."/>
            <person name="Sandor E."/>
            <person name="Sanguinetti M."/>
            <person name="Schuetze T."/>
            <person name="Sepcic K."/>
            <person name="Shelest E."/>
            <person name="Sherlock G."/>
            <person name="Sophianopoulou V."/>
            <person name="Squina F.M."/>
            <person name="Sun H."/>
            <person name="Susca A."/>
            <person name="Todd R.B."/>
            <person name="Tsang A."/>
            <person name="Unkles S.E."/>
            <person name="van de Wiele N."/>
            <person name="van Rossen-Uffink D."/>
            <person name="Oliveira J.V."/>
            <person name="Vesth T.C."/>
            <person name="Visser J."/>
            <person name="Yu J.-H."/>
            <person name="Zhou M."/>
            <person name="Andersen M.R."/>
            <person name="Archer D.B."/>
            <person name="Baker S.E."/>
            <person name="Benoit I."/>
            <person name="Brakhage A.A."/>
            <person name="Braus G.H."/>
            <person name="Fischer R."/>
            <person name="Frisvad J.C."/>
            <person name="Goldman G.H."/>
            <person name="Houbraken J."/>
            <person name="Oakley B."/>
            <person name="Pocsi I."/>
            <person name="Scazzocchio C."/>
            <person name="Seiboth B."/>
            <person name="vanKuyk P.A."/>
            <person name="Wortman J."/>
            <person name="Dyer P.S."/>
            <person name="Grigoriev I.V."/>
        </authorList>
    </citation>
    <scope>NUCLEOTIDE SEQUENCE [LARGE SCALE GENOMIC DNA]</scope>
    <source>
        <strain evidence="2">CBS 583.65</strain>
    </source>
</reference>
<name>A0A1L9Q1S4_ASPVE</name>
<dbReference type="Gene3D" id="3.10.180.10">
    <property type="entry name" value="2,3-Dihydroxybiphenyl 1,2-Dioxygenase, domain 1"/>
    <property type="match status" value="1"/>
</dbReference>
<dbReference type="GeneID" id="63723975"/>
<evidence type="ECO:0000313" key="1">
    <source>
        <dbReference type="EMBL" id="OJJ07737.1"/>
    </source>
</evidence>
<accession>A0A1L9Q1S4</accession>
<dbReference type="VEuPathDB" id="FungiDB:ASPVEDRAFT_155524"/>
<dbReference type="Proteomes" id="UP000184073">
    <property type="component" value="Unassembled WGS sequence"/>
</dbReference>
<gene>
    <name evidence="1" type="ORF">ASPVEDRAFT_155524</name>
</gene>
<organism evidence="1 2">
    <name type="scientific">Aspergillus versicolor CBS 583.65</name>
    <dbReference type="NCBI Taxonomy" id="1036611"/>
    <lineage>
        <taxon>Eukaryota</taxon>
        <taxon>Fungi</taxon>
        <taxon>Dikarya</taxon>
        <taxon>Ascomycota</taxon>
        <taxon>Pezizomycotina</taxon>
        <taxon>Eurotiomycetes</taxon>
        <taxon>Eurotiomycetidae</taxon>
        <taxon>Eurotiales</taxon>
        <taxon>Aspergillaceae</taxon>
        <taxon>Aspergillus</taxon>
        <taxon>Aspergillus subgen. Nidulantes</taxon>
    </lineage>
</organism>
<protein>
    <recommendedName>
        <fullName evidence="3">VOC domain-containing protein</fullName>
    </recommendedName>
</protein>
<keyword evidence="2" id="KW-1185">Reference proteome</keyword>
<sequence length="209" mass="23658">MTQLDKALLGWVGADRLMQMVFNITSPAALVGVKHLLQHVYIEQACRPRALVGGLAAAFTARDWRATNEHASRIGQALAAWCIHYYCYQQDWLKIKEKTREWTDHHAFFFKPAKPGLELNVAHAAFEVHDFDIQQLGHQHLRDKGYKLCWGVGRHVLGSQVFDYWFDSSGFVVEHYADGDLVNYETPVAKVQAGPQALSVWGPPVPDVF</sequence>
<evidence type="ECO:0000313" key="2">
    <source>
        <dbReference type="Proteomes" id="UP000184073"/>
    </source>
</evidence>
<dbReference type="RefSeq" id="XP_040673499.1">
    <property type="nucleotide sequence ID" value="XM_040808464.1"/>
</dbReference>
<dbReference type="AlphaFoldDB" id="A0A1L9Q1S4"/>
<evidence type="ECO:0008006" key="3">
    <source>
        <dbReference type="Google" id="ProtNLM"/>
    </source>
</evidence>
<dbReference type="EMBL" id="KV878138">
    <property type="protein sequence ID" value="OJJ07737.1"/>
    <property type="molecule type" value="Genomic_DNA"/>
</dbReference>
<proteinExistence type="predicted"/>
<dbReference type="SUPFAM" id="SSF54593">
    <property type="entry name" value="Glyoxalase/Bleomycin resistance protein/Dihydroxybiphenyl dioxygenase"/>
    <property type="match status" value="1"/>
</dbReference>
<dbReference type="OrthoDB" id="3360610at2759"/>